<dbReference type="AlphaFoldDB" id="A0AAE0F274"/>
<feature type="region of interest" description="Disordered" evidence="1">
    <location>
        <begin position="1"/>
        <end position="92"/>
    </location>
</feature>
<evidence type="ECO:0000313" key="3">
    <source>
        <dbReference type="Proteomes" id="UP001190700"/>
    </source>
</evidence>
<name>A0AAE0F274_9CHLO</name>
<protein>
    <submittedName>
        <fullName evidence="2">Uncharacterized protein</fullName>
    </submittedName>
</protein>
<accession>A0AAE0F274</accession>
<sequence length="267" mass="30815">MEAQAARAKDTDDEENQMEILDTPPTNNIANKDEGRDKANSPAQQTREATNDEQEVRTNTGHRSQHKDRQDQTHEKETENTTQTTQYPKPAYTQPDLRILIVANKAGWRLHCPRPDEAAEYIRQALTTCPQSKVRKVGIERQPTREANPNDEMDAHTEPTGELDCIIDPRSWQKYELPVMSMEELVNEHTNTMCTKCQETENKLDNRKCYQYSKAQEEANQWLENSQLRYDEAEDRDQYGPANRGKKWDIIQPGATAVILANTKWTK</sequence>
<keyword evidence="3" id="KW-1185">Reference proteome</keyword>
<dbReference type="Proteomes" id="UP001190700">
    <property type="component" value="Unassembled WGS sequence"/>
</dbReference>
<evidence type="ECO:0000256" key="1">
    <source>
        <dbReference type="SAM" id="MobiDB-lite"/>
    </source>
</evidence>
<reference evidence="2 3" key="1">
    <citation type="journal article" date="2015" name="Genome Biol. Evol.">
        <title>Comparative Genomics of a Bacterivorous Green Alga Reveals Evolutionary Causalities and Consequences of Phago-Mixotrophic Mode of Nutrition.</title>
        <authorList>
            <person name="Burns J.A."/>
            <person name="Paasch A."/>
            <person name="Narechania A."/>
            <person name="Kim E."/>
        </authorList>
    </citation>
    <scope>NUCLEOTIDE SEQUENCE [LARGE SCALE GENOMIC DNA]</scope>
    <source>
        <strain evidence="2 3">PLY_AMNH</strain>
    </source>
</reference>
<evidence type="ECO:0000313" key="2">
    <source>
        <dbReference type="EMBL" id="KAK3247630.1"/>
    </source>
</evidence>
<gene>
    <name evidence="2" type="ORF">CYMTET_42873</name>
</gene>
<organism evidence="2 3">
    <name type="scientific">Cymbomonas tetramitiformis</name>
    <dbReference type="NCBI Taxonomy" id="36881"/>
    <lineage>
        <taxon>Eukaryota</taxon>
        <taxon>Viridiplantae</taxon>
        <taxon>Chlorophyta</taxon>
        <taxon>Pyramimonadophyceae</taxon>
        <taxon>Pyramimonadales</taxon>
        <taxon>Pyramimonadaceae</taxon>
        <taxon>Cymbomonas</taxon>
    </lineage>
</organism>
<proteinExistence type="predicted"/>
<dbReference type="EMBL" id="LGRX02028782">
    <property type="protein sequence ID" value="KAK3247630.1"/>
    <property type="molecule type" value="Genomic_DNA"/>
</dbReference>
<comment type="caution">
    <text evidence="2">The sequence shown here is derived from an EMBL/GenBank/DDBJ whole genome shotgun (WGS) entry which is preliminary data.</text>
</comment>
<feature type="compositionally biased region" description="Basic and acidic residues" evidence="1">
    <location>
        <begin position="67"/>
        <end position="79"/>
    </location>
</feature>